<dbReference type="RefSeq" id="WP_212008876.1">
    <property type="nucleotide sequence ID" value="NZ_JAAFYZ010000025.1"/>
</dbReference>
<gene>
    <name evidence="2" type="ORF">KGQ19_10385</name>
</gene>
<dbReference type="InterPro" id="IPR000835">
    <property type="entry name" value="HTH_MarR-typ"/>
</dbReference>
<evidence type="ECO:0000313" key="3">
    <source>
        <dbReference type="Proteomes" id="UP000730482"/>
    </source>
</evidence>
<keyword evidence="3" id="KW-1185">Reference proteome</keyword>
<comment type="caution">
    <text evidence="2">The sequence shown here is derived from an EMBL/GenBank/DDBJ whole genome shotgun (WGS) entry which is preliminary data.</text>
</comment>
<dbReference type="SUPFAM" id="SSF46785">
    <property type="entry name" value="Winged helix' DNA-binding domain"/>
    <property type="match status" value="1"/>
</dbReference>
<dbReference type="InterPro" id="IPR039422">
    <property type="entry name" value="MarR/SlyA-like"/>
</dbReference>
<dbReference type="Proteomes" id="UP000730482">
    <property type="component" value="Unassembled WGS sequence"/>
</dbReference>
<proteinExistence type="predicted"/>
<name>A0ABS5KMP3_9ACTN</name>
<dbReference type="InterPro" id="IPR036390">
    <property type="entry name" value="WH_DNA-bd_sf"/>
</dbReference>
<dbReference type="Gene3D" id="1.10.10.10">
    <property type="entry name" value="Winged helix-like DNA-binding domain superfamily/Winged helix DNA-binding domain"/>
    <property type="match status" value="1"/>
</dbReference>
<organism evidence="2 3">
    <name type="scientific">Catenulispora pinistramenti</name>
    <dbReference type="NCBI Taxonomy" id="2705254"/>
    <lineage>
        <taxon>Bacteria</taxon>
        <taxon>Bacillati</taxon>
        <taxon>Actinomycetota</taxon>
        <taxon>Actinomycetes</taxon>
        <taxon>Catenulisporales</taxon>
        <taxon>Catenulisporaceae</taxon>
        <taxon>Catenulispora</taxon>
    </lineage>
</organism>
<dbReference type="PANTHER" id="PTHR33164:SF43">
    <property type="entry name" value="HTH-TYPE TRANSCRIPTIONAL REPRESSOR YETL"/>
    <property type="match status" value="1"/>
</dbReference>
<dbReference type="PROSITE" id="PS50995">
    <property type="entry name" value="HTH_MARR_2"/>
    <property type="match status" value="1"/>
</dbReference>
<dbReference type="InterPro" id="IPR036388">
    <property type="entry name" value="WH-like_DNA-bd_sf"/>
</dbReference>
<dbReference type="PANTHER" id="PTHR33164">
    <property type="entry name" value="TRANSCRIPTIONAL REGULATOR, MARR FAMILY"/>
    <property type="match status" value="1"/>
</dbReference>
<dbReference type="EMBL" id="JAAFYZ010000025">
    <property type="protein sequence ID" value="MBS2547281.1"/>
    <property type="molecule type" value="Genomic_DNA"/>
</dbReference>
<dbReference type="SMART" id="SM00347">
    <property type="entry name" value="HTH_MARR"/>
    <property type="match status" value="1"/>
</dbReference>
<dbReference type="Pfam" id="PF12802">
    <property type="entry name" value="MarR_2"/>
    <property type="match status" value="1"/>
</dbReference>
<evidence type="ECO:0000313" key="2">
    <source>
        <dbReference type="EMBL" id="MBS2547281.1"/>
    </source>
</evidence>
<accession>A0ABS5KMP3</accession>
<evidence type="ECO:0000259" key="1">
    <source>
        <dbReference type="PROSITE" id="PS50995"/>
    </source>
</evidence>
<reference evidence="2 3" key="1">
    <citation type="submission" date="2020-02" db="EMBL/GenBank/DDBJ databases">
        <title>Acidophilic actinobacteria isolated from forest soil.</title>
        <authorList>
            <person name="Golinska P."/>
        </authorList>
    </citation>
    <scope>NUCLEOTIDE SEQUENCE [LARGE SCALE GENOMIC DNA]</scope>
    <source>
        <strain evidence="2 3">NL8</strain>
    </source>
</reference>
<sequence length="147" mass="16086">MGDAHQPRDTVDRPGYLIKKAQAALNAQMTRALHEYGVTLTQFAVLTALAEEPGLSNAELARRAFITPQSMNENLRDLEQRGWAIRSRHPTHGRILQAELTDGGRETLQACDAAVTVVEQRMLTGLDTGQQRQLASALRACIAALTP</sequence>
<feature type="domain" description="HTH marR-type" evidence="1">
    <location>
        <begin position="11"/>
        <end position="143"/>
    </location>
</feature>
<protein>
    <submittedName>
        <fullName evidence="2">MarR family transcriptional regulator</fullName>
    </submittedName>
</protein>